<keyword evidence="4" id="KW-0808">Transferase</keyword>
<evidence type="ECO:0000259" key="10">
    <source>
        <dbReference type="SMART" id="SM01311"/>
    </source>
</evidence>
<dbReference type="GO" id="GO:0003899">
    <property type="term" value="F:DNA-directed RNA polymerase activity"/>
    <property type="evidence" value="ECO:0007669"/>
    <property type="project" value="UniProtKB-EC"/>
</dbReference>
<accession>A0A6J5TB22</accession>
<dbReference type="Gene3D" id="1.10.150.20">
    <property type="entry name" value="5' to 3' exonuclease, C-terminal subdomain"/>
    <property type="match status" value="1"/>
</dbReference>
<dbReference type="InterPro" id="IPR002092">
    <property type="entry name" value="DNA-dir_Rpol_phage-type"/>
</dbReference>
<dbReference type="EC" id="2.7.7.6" evidence="2"/>
<feature type="compositionally biased region" description="Basic and acidic residues" evidence="9">
    <location>
        <begin position="304"/>
        <end position="324"/>
    </location>
</feature>
<protein>
    <recommendedName>
        <fullName evidence="2">DNA-directed RNA polymerase</fullName>
        <ecNumber evidence="2">2.7.7.6</ecNumber>
    </recommendedName>
</protein>
<reference evidence="11" key="1">
    <citation type="submission" date="2020-05" db="EMBL/GenBank/DDBJ databases">
        <authorList>
            <person name="Chiriac C."/>
            <person name="Salcher M."/>
            <person name="Ghai R."/>
            <person name="Kavagutti S V."/>
        </authorList>
    </citation>
    <scope>NUCLEOTIDE SEQUENCE</scope>
</reference>
<dbReference type="GO" id="GO:0003677">
    <property type="term" value="F:DNA binding"/>
    <property type="evidence" value="ECO:0007669"/>
    <property type="project" value="InterPro"/>
</dbReference>
<dbReference type="InterPro" id="IPR024075">
    <property type="entry name" value="DNA-dir_RNA_pol_helix_hairp_sf"/>
</dbReference>
<dbReference type="InterPro" id="IPR029262">
    <property type="entry name" value="RPOL_N"/>
</dbReference>
<evidence type="ECO:0000256" key="7">
    <source>
        <dbReference type="ARBA" id="ARBA00023314"/>
    </source>
</evidence>
<dbReference type="Gene3D" id="1.10.287.260">
    <property type="match status" value="1"/>
</dbReference>
<dbReference type="Gene3D" id="1.10.287.280">
    <property type="match status" value="1"/>
</dbReference>
<keyword evidence="3 11" id="KW-0240">DNA-directed RNA polymerase</keyword>
<dbReference type="PANTHER" id="PTHR10102:SF0">
    <property type="entry name" value="DNA-DIRECTED RNA POLYMERASE, MITOCHONDRIAL"/>
    <property type="match status" value="1"/>
</dbReference>
<organism evidence="11">
    <name type="scientific">uncultured Caudovirales phage</name>
    <dbReference type="NCBI Taxonomy" id="2100421"/>
    <lineage>
        <taxon>Viruses</taxon>
        <taxon>Duplodnaviria</taxon>
        <taxon>Heunggongvirae</taxon>
        <taxon>Uroviricota</taxon>
        <taxon>Caudoviricetes</taxon>
        <taxon>Peduoviridae</taxon>
        <taxon>Maltschvirus</taxon>
        <taxon>Maltschvirus maltsch</taxon>
    </lineage>
</organism>
<dbReference type="PANTHER" id="PTHR10102">
    <property type="entry name" value="DNA-DIRECTED RNA POLYMERASE, MITOCHONDRIAL"/>
    <property type="match status" value="1"/>
</dbReference>
<dbReference type="PROSITE" id="PS00900">
    <property type="entry name" value="RNA_POL_PHAGE_1"/>
    <property type="match status" value="1"/>
</dbReference>
<dbReference type="EMBL" id="LR797821">
    <property type="protein sequence ID" value="CAB4241394.1"/>
    <property type="molecule type" value="Genomic_DNA"/>
</dbReference>
<keyword evidence="6" id="KW-0804">Transcription</keyword>
<feature type="region of interest" description="Disordered" evidence="9">
    <location>
        <begin position="299"/>
        <end position="324"/>
    </location>
</feature>
<sequence length="798" mass="89570">MDDLIARQIDLEKEYADVGFSMNLNRMEEAEDKGRGYMNPYAKGIFRDYVPGIAAVIQESVESKRPGRQQAHVALLKGQDPMTIAYLAVRTALSGAAQDTTVSQLVFTLGKTVYRDMMLAHISDTLPDLYHVLSEDLNRRLSKDEQHRWATIRQQAIKNGMVIPLWPVASRVAVGAFLVGLLSTAGILDADVQSGSVALSEEVLSRMSNVKVACALALPFVGPCVAPPLPRMGDGSGGFHTARLQGRFRLMPTNPGLEFPEPVCDAVTALQNTAWQINRAVLEVVREVARTTTVGEIVSATHGGEPRPTRPHWIPEGKKTADMNEAEKDQMAQWKTKVRKWHEKKIVGEGRGRRFANALRMAERFKEERAVYFVWFADSRGRLYPASAGGVHPQGSDVQKGLLRFADGMPLHDKLAERWFRIHGANKWGFDKATLDEREQWSHDRHDLLMVMGMDPVNNMGWADADKPIQFLSWVLEYVEWNFTPMTFVSHLPVGLDGSCNGLQNLSACLRDEIGGKATNVTANTTMEDIYRRVAEAATVRMHNHRYTEDEDKEALRKLWAQEGISRSLTKRSVMCTPYGVTRRTSEANVIIDSLRPGAVQSIPEKEYFRASIVLMDFVWPAIGDVVVKGTQLMDWLKRGARKIVKELKEPRISWTSPSGFPSSQTYYQVESYVVTTKLWGKYQMTVQEAKDIADPNRHASGMAPNFVHSLDAAHLHLVAARCKREGITSLSMIHDDMGTHAANAQKFFHIIREEFYGMYSKQDPVEDLLTKYPMLGEAPSRGTLDLSEVLRSDFFFS</sequence>
<evidence type="ECO:0000256" key="5">
    <source>
        <dbReference type="ARBA" id="ARBA00022695"/>
    </source>
</evidence>
<evidence type="ECO:0000256" key="6">
    <source>
        <dbReference type="ARBA" id="ARBA00023163"/>
    </source>
</evidence>
<dbReference type="Gene3D" id="1.10.1320.10">
    <property type="entry name" value="DNA-directed RNA polymerase, N-terminal domain"/>
    <property type="match status" value="1"/>
</dbReference>
<dbReference type="SMART" id="SM01311">
    <property type="entry name" value="RPOL_N"/>
    <property type="match status" value="1"/>
</dbReference>
<evidence type="ECO:0000313" key="11">
    <source>
        <dbReference type="EMBL" id="CAB4241394.1"/>
    </source>
</evidence>
<feature type="domain" description="DNA-directed RNA polymerase N-terminal" evidence="10">
    <location>
        <begin position="6"/>
        <end position="272"/>
    </location>
</feature>
<evidence type="ECO:0000256" key="2">
    <source>
        <dbReference type="ARBA" id="ARBA00012418"/>
    </source>
</evidence>
<evidence type="ECO:0000256" key="8">
    <source>
        <dbReference type="ARBA" id="ARBA00048552"/>
    </source>
</evidence>
<evidence type="ECO:0000256" key="4">
    <source>
        <dbReference type="ARBA" id="ARBA00022679"/>
    </source>
</evidence>
<dbReference type="InterPro" id="IPR043502">
    <property type="entry name" value="DNA/RNA_pol_sf"/>
</dbReference>
<keyword evidence="7" id="KW-1195">Viral transcription</keyword>
<dbReference type="InterPro" id="IPR037159">
    <property type="entry name" value="RNA_POL_N_sf"/>
</dbReference>
<keyword evidence="5" id="KW-0548">Nucleotidyltransferase</keyword>
<comment type="similarity">
    <text evidence="1">Belongs to the phage and mitochondrial RNA polymerase family.</text>
</comment>
<comment type="catalytic activity">
    <reaction evidence="8">
        <text>RNA(n) + a ribonucleoside 5'-triphosphate = RNA(n+1) + diphosphate</text>
        <dbReference type="Rhea" id="RHEA:21248"/>
        <dbReference type="Rhea" id="RHEA-COMP:14527"/>
        <dbReference type="Rhea" id="RHEA-COMP:17342"/>
        <dbReference type="ChEBI" id="CHEBI:33019"/>
        <dbReference type="ChEBI" id="CHEBI:61557"/>
        <dbReference type="ChEBI" id="CHEBI:140395"/>
        <dbReference type="EC" id="2.7.7.6"/>
    </reaction>
</comment>
<dbReference type="InterPro" id="IPR046950">
    <property type="entry name" value="DNA-dir_Rpol_C_phage-type"/>
</dbReference>
<dbReference type="GO" id="GO:0006351">
    <property type="term" value="P:DNA-templated transcription"/>
    <property type="evidence" value="ECO:0007669"/>
    <property type="project" value="InterPro"/>
</dbReference>
<dbReference type="SUPFAM" id="SSF56672">
    <property type="entry name" value="DNA/RNA polymerases"/>
    <property type="match status" value="1"/>
</dbReference>
<dbReference type="GO" id="GO:0019083">
    <property type="term" value="P:viral transcription"/>
    <property type="evidence" value="ECO:0007669"/>
    <property type="project" value="UniProtKB-KW"/>
</dbReference>
<gene>
    <name evidence="11" type="ORF">UFOVP60_45</name>
</gene>
<dbReference type="GO" id="GO:0000428">
    <property type="term" value="C:DNA-directed RNA polymerase complex"/>
    <property type="evidence" value="ECO:0007669"/>
    <property type="project" value="UniProtKB-KW"/>
</dbReference>
<dbReference type="Pfam" id="PF00940">
    <property type="entry name" value="RNA_pol"/>
    <property type="match status" value="1"/>
</dbReference>
<evidence type="ECO:0000256" key="3">
    <source>
        <dbReference type="ARBA" id="ARBA00022478"/>
    </source>
</evidence>
<evidence type="ECO:0000256" key="9">
    <source>
        <dbReference type="SAM" id="MobiDB-lite"/>
    </source>
</evidence>
<name>A0A6J5TB22_9CAUD</name>
<evidence type="ECO:0000256" key="1">
    <source>
        <dbReference type="ARBA" id="ARBA00009493"/>
    </source>
</evidence>
<proteinExistence type="inferred from homology"/>